<feature type="transmembrane region" description="Helical" evidence="10">
    <location>
        <begin position="183"/>
        <end position="203"/>
    </location>
</feature>
<feature type="transmembrane region" description="Helical" evidence="10">
    <location>
        <begin position="32"/>
        <end position="52"/>
    </location>
</feature>
<feature type="transmembrane region" description="Helical" evidence="10">
    <location>
        <begin position="439"/>
        <end position="456"/>
    </location>
</feature>
<keyword evidence="3" id="KW-0050">Antiport</keyword>
<keyword evidence="6 10" id="KW-1133">Transmembrane helix</keyword>
<name>A0A3B1APG0_9ZZZZ</name>
<keyword evidence="4" id="KW-1003">Cell membrane</keyword>
<organism evidence="11">
    <name type="scientific">hydrothermal vent metagenome</name>
    <dbReference type="NCBI Taxonomy" id="652676"/>
    <lineage>
        <taxon>unclassified sequences</taxon>
        <taxon>metagenomes</taxon>
        <taxon>ecological metagenomes</taxon>
    </lineage>
</organism>
<feature type="transmembrane region" description="Helical" evidence="10">
    <location>
        <begin position="113"/>
        <end position="137"/>
    </location>
</feature>
<evidence type="ECO:0000256" key="10">
    <source>
        <dbReference type="SAM" id="Phobius"/>
    </source>
</evidence>
<dbReference type="GO" id="GO:0005886">
    <property type="term" value="C:plasma membrane"/>
    <property type="evidence" value="ECO:0007669"/>
    <property type="project" value="UniProtKB-SubCell"/>
</dbReference>
<evidence type="ECO:0000256" key="4">
    <source>
        <dbReference type="ARBA" id="ARBA00022475"/>
    </source>
</evidence>
<dbReference type="Pfam" id="PF01554">
    <property type="entry name" value="MatE"/>
    <property type="match status" value="2"/>
</dbReference>
<reference evidence="11" key="1">
    <citation type="submission" date="2018-06" db="EMBL/GenBank/DDBJ databases">
        <authorList>
            <person name="Zhirakovskaya E."/>
        </authorList>
    </citation>
    <scope>NUCLEOTIDE SEQUENCE</scope>
</reference>
<sequence length="466" mass="51564">MPYPYERHMTNKTEPHNPSWVRERMARQFSELVRLSFPVVLQRLGIMTMGIVDTMMVGRFSTQELAYQSIAYVPVSSVIIIAIGLMMGTMVLTSNAYGAGDYKKCGRIWRRSVPYGLALGMAGFMVCLFGEPILLMLDQQPDIARGGGVVMQAIAIGIPMTCIMLACTFFLEGINRPLPGMLFMLAANLLNILLNWIFVYGHFGFDAMGAEGSAWATSLVRTFLAVGMVYFIWNMKGHDLFGIREKVDLRLHKWKRLRHIGYGAGLTNGAEHSGFAALQVFSGWIGPLTLGAFAIAFNVYGIPYMIAYGIAGATSVRVGIAFGRGDHRDLVLAGSCGMLFNFILMVPLLGLLLIYPVQIAGAFTTDPALVGAAVPLIILSAWMLLFDSAQTVIGNGLRGRRDIWMPTALYFFSYIVVMVPLAYYLAFTLERGAAGLFESTIYASIISFVLLTLRFYHLSYLDFRRL</sequence>
<dbReference type="GO" id="GO:0042910">
    <property type="term" value="F:xenobiotic transmembrane transporter activity"/>
    <property type="evidence" value="ECO:0007669"/>
    <property type="project" value="InterPro"/>
</dbReference>
<dbReference type="EMBL" id="UOFW01000224">
    <property type="protein sequence ID" value="VAX07836.1"/>
    <property type="molecule type" value="Genomic_DNA"/>
</dbReference>
<dbReference type="PIRSF" id="PIRSF006603">
    <property type="entry name" value="DinF"/>
    <property type="match status" value="1"/>
</dbReference>
<dbReference type="AlphaFoldDB" id="A0A3B1APG0"/>
<dbReference type="PANTHER" id="PTHR43298:SF2">
    <property type="entry name" value="FMN_FAD EXPORTER YEEO-RELATED"/>
    <property type="match status" value="1"/>
</dbReference>
<keyword evidence="2" id="KW-0813">Transport</keyword>
<keyword evidence="7" id="KW-0406">Ion transport</keyword>
<gene>
    <name evidence="11" type="ORF">MNBD_ALPHA03-457</name>
</gene>
<evidence type="ECO:0000256" key="6">
    <source>
        <dbReference type="ARBA" id="ARBA00022989"/>
    </source>
</evidence>
<evidence type="ECO:0000256" key="2">
    <source>
        <dbReference type="ARBA" id="ARBA00022448"/>
    </source>
</evidence>
<dbReference type="InterPro" id="IPR048279">
    <property type="entry name" value="MdtK-like"/>
</dbReference>
<dbReference type="GO" id="GO:0015297">
    <property type="term" value="F:antiporter activity"/>
    <property type="evidence" value="ECO:0007669"/>
    <property type="project" value="UniProtKB-KW"/>
</dbReference>
<feature type="transmembrane region" description="Helical" evidence="10">
    <location>
        <begin position="302"/>
        <end position="323"/>
    </location>
</feature>
<feature type="transmembrane region" description="Helical" evidence="10">
    <location>
        <begin position="215"/>
        <end position="233"/>
    </location>
</feature>
<keyword evidence="8 10" id="KW-0472">Membrane</keyword>
<evidence type="ECO:0000256" key="1">
    <source>
        <dbReference type="ARBA" id="ARBA00004651"/>
    </source>
</evidence>
<dbReference type="PANTHER" id="PTHR43298">
    <property type="entry name" value="MULTIDRUG RESISTANCE PROTEIN NORM-RELATED"/>
    <property type="match status" value="1"/>
</dbReference>
<dbReference type="GO" id="GO:0006811">
    <property type="term" value="P:monoatomic ion transport"/>
    <property type="evidence" value="ECO:0007669"/>
    <property type="project" value="UniProtKB-KW"/>
</dbReference>
<feature type="transmembrane region" description="Helical" evidence="10">
    <location>
        <begin position="330"/>
        <end position="355"/>
    </location>
</feature>
<proteinExistence type="predicted"/>
<feature type="transmembrane region" description="Helical" evidence="10">
    <location>
        <begin position="407"/>
        <end position="427"/>
    </location>
</feature>
<evidence type="ECO:0000313" key="11">
    <source>
        <dbReference type="EMBL" id="VAX07836.1"/>
    </source>
</evidence>
<comment type="subcellular location">
    <subcellularLocation>
        <location evidence="1">Cell membrane</location>
        <topology evidence="1">Multi-pass membrane protein</topology>
    </subcellularLocation>
</comment>
<evidence type="ECO:0000256" key="8">
    <source>
        <dbReference type="ARBA" id="ARBA00023136"/>
    </source>
</evidence>
<evidence type="ECO:0000256" key="9">
    <source>
        <dbReference type="ARBA" id="ARBA00031636"/>
    </source>
</evidence>
<feature type="transmembrane region" description="Helical" evidence="10">
    <location>
        <begin position="149"/>
        <end position="171"/>
    </location>
</feature>
<evidence type="ECO:0000256" key="7">
    <source>
        <dbReference type="ARBA" id="ARBA00023065"/>
    </source>
</evidence>
<evidence type="ECO:0000256" key="3">
    <source>
        <dbReference type="ARBA" id="ARBA00022449"/>
    </source>
</evidence>
<protein>
    <recommendedName>
        <fullName evidence="9">Multidrug-efflux transporter</fullName>
    </recommendedName>
</protein>
<keyword evidence="5 10" id="KW-0812">Transmembrane</keyword>
<dbReference type="InterPro" id="IPR050222">
    <property type="entry name" value="MATE_MdtK"/>
</dbReference>
<feature type="transmembrane region" description="Helical" evidence="10">
    <location>
        <begin position="367"/>
        <end position="386"/>
    </location>
</feature>
<evidence type="ECO:0000256" key="5">
    <source>
        <dbReference type="ARBA" id="ARBA00022692"/>
    </source>
</evidence>
<feature type="transmembrane region" description="Helical" evidence="10">
    <location>
        <begin position="275"/>
        <end position="296"/>
    </location>
</feature>
<feature type="transmembrane region" description="Helical" evidence="10">
    <location>
        <begin position="72"/>
        <end position="92"/>
    </location>
</feature>
<dbReference type="InterPro" id="IPR002528">
    <property type="entry name" value="MATE_fam"/>
</dbReference>
<dbReference type="NCBIfam" id="TIGR00797">
    <property type="entry name" value="matE"/>
    <property type="match status" value="1"/>
</dbReference>
<accession>A0A3B1APG0</accession>